<accession>A0A7J7JMD2</accession>
<evidence type="ECO:0000313" key="2">
    <source>
        <dbReference type="Proteomes" id="UP000593567"/>
    </source>
</evidence>
<dbReference type="Proteomes" id="UP000593567">
    <property type="component" value="Unassembled WGS sequence"/>
</dbReference>
<protein>
    <submittedName>
        <fullName evidence="1">Uncharacterized protein</fullName>
    </submittedName>
</protein>
<dbReference type="Gene3D" id="3.60.10.10">
    <property type="entry name" value="Endonuclease/exonuclease/phosphatase"/>
    <property type="match status" value="1"/>
</dbReference>
<dbReference type="EMBL" id="VXIV02002119">
    <property type="protein sequence ID" value="KAF6027225.1"/>
    <property type="molecule type" value="Genomic_DNA"/>
</dbReference>
<sequence length="81" mass="9084">MHIYQCSDLETIAAEAESAIVGITESWASNKLLHGELQLNGYTCYRKYRPAETASRGGGVLLYVKDSLDHREFTQFDGENN</sequence>
<dbReference type="OrthoDB" id="6274754at2759"/>
<comment type="caution">
    <text evidence="1">The sequence shown here is derived from an EMBL/GenBank/DDBJ whole genome shotgun (WGS) entry which is preliminary data.</text>
</comment>
<reference evidence="1" key="1">
    <citation type="submission" date="2020-06" db="EMBL/GenBank/DDBJ databases">
        <title>Draft genome of Bugula neritina, a colonial animal packing powerful symbionts and potential medicines.</title>
        <authorList>
            <person name="Rayko M."/>
        </authorList>
    </citation>
    <scope>NUCLEOTIDE SEQUENCE [LARGE SCALE GENOMIC DNA]</scope>
    <source>
        <strain evidence="1">Kwan_BN1</strain>
    </source>
</reference>
<evidence type="ECO:0000313" key="1">
    <source>
        <dbReference type="EMBL" id="KAF6027225.1"/>
    </source>
</evidence>
<gene>
    <name evidence="1" type="ORF">EB796_014473</name>
</gene>
<organism evidence="1 2">
    <name type="scientific">Bugula neritina</name>
    <name type="common">Brown bryozoan</name>
    <name type="synonym">Sertularia neritina</name>
    <dbReference type="NCBI Taxonomy" id="10212"/>
    <lineage>
        <taxon>Eukaryota</taxon>
        <taxon>Metazoa</taxon>
        <taxon>Spiralia</taxon>
        <taxon>Lophotrochozoa</taxon>
        <taxon>Bryozoa</taxon>
        <taxon>Gymnolaemata</taxon>
        <taxon>Cheilostomatida</taxon>
        <taxon>Flustrina</taxon>
        <taxon>Buguloidea</taxon>
        <taxon>Bugulidae</taxon>
        <taxon>Bugula</taxon>
    </lineage>
</organism>
<dbReference type="AlphaFoldDB" id="A0A7J7JMD2"/>
<name>A0A7J7JMD2_BUGNE</name>
<proteinExistence type="predicted"/>
<keyword evidence="2" id="KW-1185">Reference proteome</keyword>
<dbReference type="InterPro" id="IPR036691">
    <property type="entry name" value="Endo/exonu/phosph_ase_sf"/>
</dbReference>